<dbReference type="PANTHER" id="PTHR34606">
    <property type="entry name" value="BON DOMAIN-CONTAINING PROTEIN"/>
    <property type="match status" value="1"/>
</dbReference>
<keyword evidence="4" id="KW-1185">Reference proteome</keyword>
<dbReference type="PANTHER" id="PTHR34606:SF4">
    <property type="entry name" value="OUTER MEMBRANE LIPOPROTEIN DOLP"/>
    <property type="match status" value="1"/>
</dbReference>
<feature type="domain" description="BON" evidence="2">
    <location>
        <begin position="77"/>
        <end position="145"/>
    </location>
</feature>
<dbReference type="EMBL" id="PGGO01000002">
    <property type="protein sequence ID" value="PSH70445.1"/>
    <property type="molecule type" value="Genomic_DNA"/>
</dbReference>
<dbReference type="Gene3D" id="3.30.1340.30">
    <property type="match status" value="3"/>
</dbReference>
<organism evidence="3 4">
    <name type="scientific">Phyllobacterium brassicacearum</name>
    <dbReference type="NCBI Taxonomy" id="314235"/>
    <lineage>
        <taxon>Bacteria</taxon>
        <taxon>Pseudomonadati</taxon>
        <taxon>Pseudomonadota</taxon>
        <taxon>Alphaproteobacteria</taxon>
        <taxon>Hyphomicrobiales</taxon>
        <taxon>Phyllobacteriaceae</taxon>
        <taxon>Phyllobacterium</taxon>
    </lineage>
</organism>
<dbReference type="Proteomes" id="UP000241444">
    <property type="component" value="Unassembled WGS sequence"/>
</dbReference>
<dbReference type="PROSITE" id="PS50914">
    <property type="entry name" value="BON"/>
    <property type="match status" value="3"/>
</dbReference>
<gene>
    <name evidence="3" type="ORF">CU102_02800</name>
</gene>
<evidence type="ECO:0000256" key="1">
    <source>
        <dbReference type="ARBA" id="ARBA00022729"/>
    </source>
</evidence>
<dbReference type="RefSeq" id="WP_106709920.1">
    <property type="nucleotide sequence ID" value="NZ_PGGO01000002.1"/>
</dbReference>
<evidence type="ECO:0000313" key="4">
    <source>
        <dbReference type="Proteomes" id="UP000241444"/>
    </source>
</evidence>
<dbReference type="InterPro" id="IPR051686">
    <property type="entry name" value="Lipoprotein_DolP"/>
</dbReference>
<dbReference type="AlphaFoldDB" id="A0A2P7BVF6"/>
<dbReference type="GO" id="GO:0008483">
    <property type="term" value="F:transaminase activity"/>
    <property type="evidence" value="ECO:0007669"/>
    <property type="project" value="UniProtKB-KW"/>
</dbReference>
<dbReference type="Pfam" id="PF04972">
    <property type="entry name" value="BON"/>
    <property type="match status" value="3"/>
</dbReference>
<dbReference type="SMART" id="SM00749">
    <property type="entry name" value="BON"/>
    <property type="match status" value="3"/>
</dbReference>
<keyword evidence="3" id="KW-0032">Aminotransferase</keyword>
<keyword evidence="1" id="KW-0732">Signal</keyword>
<protein>
    <submittedName>
        <fullName evidence="3">Ornithine aminotransferase</fullName>
    </submittedName>
</protein>
<accession>A0A2P7BVF6</accession>
<dbReference type="OrthoDB" id="870892at2"/>
<dbReference type="InterPro" id="IPR014004">
    <property type="entry name" value="Transpt-assoc_nodulatn_dom_bac"/>
</dbReference>
<proteinExistence type="predicted"/>
<keyword evidence="3" id="KW-0808">Transferase</keyword>
<feature type="domain" description="BON" evidence="2">
    <location>
        <begin position="148"/>
        <end position="216"/>
    </location>
</feature>
<reference evidence="4" key="1">
    <citation type="submission" date="2017-11" db="EMBL/GenBank/DDBJ databases">
        <authorList>
            <person name="Kuznetsova I."/>
            <person name="Sazanova A."/>
            <person name="Chirak E."/>
            <person name="Safronova V."/>
            <person name="Willems A."/>
        </authorList>
    </citation>
    <scope>NUCLEOTIDE SEQUENCE [LARGE SCALE GENOMIC DNA]</scope>
    <source>
        <strain evidence="4">STM 196</strain>
    </source>
</reference>
<comment type="caution">
    <text evidence="3">The sequence shown here is derived from an EMBL/GenBank/DDBJ whole genome shotgun (WGS) entry which is preliminary data.</text>
</comment>
<name>A0A2P7BVF6_9HYPH</name>
<evidence type="ECO:0000313" key="3">
    <source>
        <dbReference type="EMBL" id="PSH70445.1"/>
    </source>
</evidence>
<evidence type="ECO:0000259" key="2">
    <source>
        <dbReference type="PROSITE" id="PS50914"/>
    </source>
</evidence>
<dbReference type="InterPro" id="IPR007055">
    <property type="entry name" value="BON_dom"/>
</dbReference>
<sequence length="216" mass="23416">MSDMVLRQNVLDELEFEPSLNAASIGVSVENGVVTLTGHVPTYIEKNTAVNVVCRVKGVRGIAQDMEVRPAGRHRTADDEIAKRALKLLDWNTAIPEGAVQVQVEDGSVVLTGTVEWNYQKIAAIEAVRGLAGVFDVTNNIQVKPHLSSFDLKKRIEDALKRNAHVGASDIRVAVDDSGKVTLEGRVKVWSDRNLAAQAAWSAPGVQMVEDLLIVA</sequence>
<feature type="domain" description="BON" evidence="2">
    <location>
        <begin position="2"/>
        <end position="70"/>
    </location>
</feature>